<proteinExistence type="predicted"/>
<dbReference type="InterPro" id="IPR037516">
    <property type="entry name" value="Tripartite_DENN"/>
</dbReference>
<keyword evidence="5" id="KW-1185">Reference proteome</keyword>
<name>A0AAV8XPV7_9CUCU</name>
<evidence type="ECO:0000256" key="2">
    <source>
        <dbReference type="SAM" id="Phobius"/>
    </source>
</evidence>
<dbReference type="InterPro" id="IPR043153">
    <property type="entry name" value="DENN_C"/>
</dbReference>
<comment type="caution">
    <text evidence="4">The sequence shown here is derived from an EMBL/GenBank/DDBJ whole genome shotgun (WGS) entry which is preliminary data.</text>
</comment>
<dbReference type="Pfam" id="PF02141">
    <property type="entry name" value="DENN"/>
    <property type="match status" value="1"/>
</dbReference>
<evidence type="ECO:0000313" key="5">
    <source>
        <dbReference type="Proteomes" id="UP001162162"/>
    </source>
</evidence>
<keyword evidence="2" id="KW-0472">Membrane</keyword>
<dbReference type="AlphaFoldDB" id="A0AAV8XPV7"/>
<feature type="region of interest" description="Disordered" evidence="1">
    <location>
        <begin position="24"/>
        <end position="43"/>
    </location>
</feature>
<dbReference type="PROSITE" id="PS50211">
    <property type="entry name" value="DENN"/>
    <property type="match status" value="1"/>
</dbReference>
<evidence type="ECO:0000313" key="4">
    <source>
        <dbReference type="EMBL" id="KAJ8941115.1"/>
    </source>
</evidence>
<sequence>MVKTTRPIQQVASDNCFNEKSNKLTKKTRTKETGTRSVSRDQICPTPGGAVNSNVLESRDEQRSAVHIKQSTQLFTAPLEADIFEPVALYSEKPQFGLLSSSTDKLSSCVDCLESILYPFTWHHTFIPILPEALWEFVESPTPLICGVLSPEVIVHHSIENGIVVNLDMKTVLVEEGDENKILSCSMQKVWKRSIVLANKVASSMDYVQSVYLSDAYLQKEEFIKSGKTKGIRRFLKMFTETYMFLAFLDTVLYNPENLTAFDKKIEMYGSEGSNVILDKLLEWNSHLLFVYLLIMVIIYNKSIITYLSNTTVVTYATEVLQILQQMFQVLQYHCYYDSNPDL</sequence>
<dbReference type="Pfam" id="PF03455">
    <property type="entry name" value="dDENN"/>
    <property type="match status" value="1"/>
</dbReference>
<reference evidence="4" key="1">
    <citation type="journal article" date="2023" name="Insect Mol. Biol.">
        <title>Genome sequencing provides insights into the evolution of gene families encoding plant cell wall-degrading enzymes in longhorned beetles.</title>
        <authorList>
            <person name="Shin N.R."/>
            <person name="Okamura Y."/>
            <person name="Kirsch R."/>
            <person name="Pauchet Y."/>
        </authorList>
    </citation>
    <scope>NUCLEOTIDE SEQUENCE</scope>
    <source>
        <strain evidence="4">AMC_N1</strain>
    </source>
</reference>
<dbReference type="PANTHER" id="PTHR15288">
    <property type="entry name" value="DENN DOMAIN-CONTAINING PROTEIN 2"/>
    <property type="match status" value="1"/>
</dbReference>
<dbReference type="InterPro" id="IPR001194">
    <property type="entry name" value="cDENN_dom"/>
</dbReference>
<gene>
    <name evidence="4" type="ORF">NQ318_007697</name>
</gene>
<feature type="transmembrane region" description="Helical" evidence="2">
    <location>
        <begin position="235"/>
        <end position="254"/>
    </location>
</feature>
<dbReference type="PANTHER" id="PTHR15288:SF0">
    <property type="entry name" value="UDENN DOMAIN-CONTAINING PROTEIN"/>
    <property type="match status" value="1"/>
</dbReference>
<dbReference type="SMART" id="SM00799">
    <property type="entry name" value="DENN"/>
    <property type="match status" value="1"/>
</dbReference>
<dbReference type="InterPro" id="IPR005112">
    <property type="entry name" value="dDENN_dom"/>
</dbReference>
<keyword evidence="2" id="KW-1133">Transmembrane helix</keyword>
<evidence type="ECO:0000256" key="1">
    <source>
        <dbReference type="SAM" id="MobiDB-lite"/>
    </source>
</evidence>
<protein>
    <recommendedName>
        <fullName evidence="3">UDENN domain-containing protein</fullName>
    </recommendedName>
</protein>
<dbReference type="Gene3D" id="3.40.50.11500">
    <property type="match status" value="1"/>
</dbReference>
<dbReference type="EMBL" id="JAPWTK010000387">
    <property type="protein sequence ID" value="KAJ8941115.1"/>
    <property type="molecule type" value="Genomic_DNA"/>
</dbReference>
<evidence type="ECO:0000259" key="3">
    <source>
        <dbReference type="PROSITE" id="PS50211"/>
    </source>
</evidence>
<feature type="domain" description="UDENN" evidence="3">
    <location>
        <begin position="1"/>
        <end position="260"/>
    </location>
</feature>
<feature type="transmembrane region" description="Helical" evidence="2">
    <location>
        <begin position="284"/>
        <end position="301"/>
    </location>
</feature>
<accession>A0AAV8XPV7</accession>
<dbReference type="Proteomes" id="UP001162162">
    <property type="component" value="Unassembled WGS sequence"/>
</dbReference>
<dbReference type="InterPro" id="IPR051942">
    <property type="entry name" value="DENN_domain_containing_2"/>
</dbReference>
<organism evidence="4 5">
    <name type="scientific">Aromia moschata</name>
    <dbReference type="NCBI Taxonomy" id="1265417"/>
    <lineage>
        <taxon>Eukaryota</taxon>
        <taxon>Metazoa</taxon>
        <taxon>Ecdysozoa</taxon>
        <taxon>Arthropoda</taxon>
        <taxon>Hexapoda</taxon>
        <taxon>Insecta</taxon>
        <taxon>Pterygota</taxon>
        <taxon>Neoptera</taxon>
        <taxon>Endopterygota</taxon>
        <taxon>Coleoptera</taxon>
        <taxon>Polyphaga</taxon>
        <taxon>Cucujiformia</taxon>
        <taxon>Chrysomeloidea</taxon>
        <taxon>Cerambycidae</taxon>
        <taxon>Cerambycinae</taxon>
        <taxon>Callichromatini</taxon>
        <taxon>Aromia</taxon>
    </lineage>
</organism>
<keyword evidence="2" id="KW-0812">Transmembrane</keyword>